<dbReference type="OrthoDB" id="3469168at2"/>
<accession>A0A1G7AGJ9</accession>
<evidence type="ECO:0000259" key="2">
    <source>
        <dbReference type="Pfam" id="PF01145"/>
    </source>
</evidence>
<feature type="coiled-coil region" evidence="1">
    <location>
        <begin position="224"/>
        <end position="258"/>
    </location>
</feature>
<dbReference type="SUPFAM" id="SSF117892">
    <property type="entry name" value="Band 7/SPFH domain"/>
    <property type="match status" value="1"/>
</dbReference>
<feature type="domain" description="Band 7" evidence="2">
    <location>
        <begin position="32"/>
        <end position="194"/>
    </location>
</feature>
<dbReference type="EMBL" id="LT629688">
    <property type="protein sequence ID" value="SDE13813.1"/>
    <property type="molecule type" value="Genomic_DNA"/>
</dbReference>
<dbReference type="InterPro" id="IPR036013">
    <property type="entry name" value="Band_7/SPFH_dom_sf"/>
</dbReference>
<organism evidence="3 4">
    <name type="scientific">Auraticoccus monumenti</name>
    <dbReference type="NCBI Taxonomy" id="675864"/>
    <lineage>
        <taxon>Bacteria</taxon>
        <taxon>Bacillati</taxon>
        <taxon>Actinomycetota</taxon>
        <taxon>Actinomycetes</taxon>
        <taxon>Propionibacteriales</taxon>
        <taxon>Propionibacteriaceae</taxon>
        <taxon>Auraticoccus</taxon>
    </lineage>
</organism>
<proteinExistence type="predicted"/>
<protein>
    <submittedName>
        <fullName evidence="3">SPFH domain / Band 7 family protein</fullName>
    </submittedName>
</protein>
<keyword evidence="1" id="KW-0175">Coiled coil</keyword>
<dbReference type="Gene3D" id="3.30.479.30">
    <property type="entry name" value="Band 7 domain"/>
    <property type="match status" value="1"/>
</dbReference>
<keyword evidence="4" id="KW-1185">Reference proteome</keyword>
<evidence type="ECO:0000256" key="1">
    <source>
        <dbReference type="SAM" id="Coils"/>
    </source>
</evidence>
<evidence type="ECO:0000313" key="3">
    <source>
        <dbReference type="EMBL" id="SDE13813.1"/>
    </source>
</evidence>
<dbReference type="InterPro" id="IPR001107">
    <property type="entry name" value="Band_7"/>
</dbReference>
<dbReference type="RefSeq" id="WP_090594151.1">
    <property type="nucleotide sequence ID" value="NZ_LT629688.1"/>
</dbReference>
<evidence type="ECO:0000313" key="4">
    <source>
        <dbReference type="Proteomes" id="UP000198546"/>
    </source>
</evidence>
<sequence>MADISRYPIVSHLRSSATMHVLHLDRGQLRHSGTGTSFWFRPLHAVLSEVPVDDRELPLLFHALTADFQDVTVQASLSYRVAEPDRAALRLDFSLDPGTGRWQGSPLDQIASLLVGTMQQHVLDLVARMPLARALSEGIEQIRSTGAAALAGDSRLGETGIEVLGVRVVAVRPQPEVERALETPTRERIQTEADRAGYERRALAVERERTISENELTSRIELSRQEAELVAQRGANARREAEEQAAAQQVRVAAEAERTRALGQAEAEAQTARLGAYADVPAEVLWALTAQEVAEHLPAVEHLVLTPELLSPVLARLAGRSA</sequence>
<reference evidence="3 4" key="1">
    <citation type="submission" date="2016-10" db="EMBL/GenBank/DDBJ databases">
        <authorList>
            <person name="de Groot N.N."/>
        </authorList>
    </citation>
    <scope>NUCLEOTIDE SEQUENCE [LARGE SCALE GENOMIC DNA]</scope>
    <source>
        <strain evidence="3 4">MON 2.2</strain>
    </source>
</reference>
<dbReference type="STRING" id="675864.SAMN04489747_2607"/>
<dbReference type="Proteomes" id="UP000198546">
    <property type="component" value="Chromosome i"/>
</dbReference>
<dbReference type="AlphaFoldDB" id="A0A1G7AGJ9"/>
<gene>
    <name evidence="3" type="ORF">SAMN04489747_2607</name>
</gene>
<name>A0A1G7AGJ9_9ACTN</name>
<dbReference type="Pfam" id="PF01145">
    <property type="entry name" value="Band_7"/>
    <property type="match status" value="1"/>
</dbReference>